<dbReference type="InterPro" id="IPR050672">
    <property type="entry name" value="FBXO45-Fsn/SPSB_families"/>
</dbReference>
<protein>
    <submittedName>
        <fullName evidence="2">SPRY domain-containing protein</fullName>
    </submittedName>
</protein>
<evidence type="ECO:0000313" key="2">
    <source>
        <dbReference type="EMBL" id="KAI1714595.1"/>
    </source>
</evidence>
<dbReference type="PANTHER" id="PTHR12245:SF12">
    <property type="entry name" value="SPRY DOMAIN-CONTAINING SOCS BOX PROTEIN 3"/>
    <property type="match status" value="1"/>
</dbReference>
<dbReference type="GO" id="GO:0019005">
    <property type="term" value="C:SCF ubiquitin ligase complex"/>
    <property type="evidence" value="ECO:0007669"/>
    <property type="project" value="TreeGrafter"/>
</dbReference>
<dbReference type="PROSITE" id="PS50188">
    <property type="entry name" value="B302_SPRY"/>
    <property type="match status" value="1"/>
</dbReference>
<sequence length="343" mass="38160">MSATTGDDAPQHDDSELRNLIESLKPDNWAWDVKAAKSVSPYDVQFSNAEKTVLFHPTYAFGTAAAFGQRALDAHSIAYWEVKISHVYGTSMMVGIGKRQAKTHSPTEFEHILGATPHSMGLAHNGFLYMAGHKPQQYCSPMPQDREVTVGVLFNGNEQSLAYFVNGIFSGVAFKGINIGAKDKFYPMASSTAQKSEFTLAEQRWSHLPRPLTYVCINAIGRSAKGSMSKVIELGLPIHLKKRVCDYIEQTQFHSRCNLLGSRVKSSMKAADRNSSKCSTAKKKRRTVRSTVIQEHQPEGEYNISRTDFTRLLLSGQRQLQSMIVSGVPQKLDEQSILKQTKV</sequence>
<dbReference type="Gene3D" id="2.60.120.920">
    <property type="match status" value="1"/>
</dbReference>
<accession>A0AAD4N858</accession>
<evidence type="ECO:0000259" key="1">
    <source>
        <dbReference type="PROSITE" id="PS50188"/>
    </source>
</evidence>
<dbReference type="Proteomes" id="UP001201812">
    <property type="component" value="Unassembled WGS sequence"/>
</dbReference>
<dbReference type="Pfam" id="PF00622">
    <property type="entry name" value="SPRY"/>
    <property type="match status" value="1"/>
</dbReference>
<feature type="domain" description="B30.2/SPRY" evidence="1">
    <location>
        <begin position="2"/>
        <end position="207"/>
    </location>
</feature>
<dbReference type="SUPFAM" id="SSF49899">
    <property type="entry name" value="Concanavalin A-like lectins/glucanases"/>
    <property type="match status" value="1"/>
</dbReference>
<dbReference type="InterPro" id="IPR013320">
    <property type="entry name" value="ConA-like_dom_sf"/>
</dbReference>
<gene>
    <name evidence="2" type="ORF">DdX_08698</name>
</gene>
<name>A0AAD4N858_9BILA</name>
<dbReference type="AlphaFoldDB" id="A0AAD4N858"/>
<keyword evidence="3" id="KW-1185">Reference proteome</keyword>
<evidence type="ECO:0000313" key="3">
    <source>
        <dbReference type="Proteomes" id="UP001201812"/>
    </source>
</evidence>
<reference evidence="2" key="1">
    <citation type="submission" date="2022-01" db="EMBL/GenBank/DDBJ databases">
        <title>Genome Sequence Resource for Two Populations of Ditylenchus destructor, the Migratory Endoparasitic Phytonematode.</title>
        <authorList>
            <person name="Zhang H."/>
            <person name="Lin R."/>
            <person name="Xie B."/>
        </authorList>
    </citation>
    <scope>NUCLEOTIDE SEQUENCE</scope>
    <source>
        <strain evidence="2">BazhouSP</strain>
    </source>
</reference>
<proteinExistence type="predicted"/>
<comment type="caution">
    <text evidence="2">The sequence shown here is derived from an EMBL/GenBank/DDBJ whole genome shotgun (WGS) entry which is preliminary data.</text>
</comment>
<dbReference type="InterPro" id="IPR001870">
    <property type="entry name" value="B30.2/SPRY"/>
</dbReference>
<dbReference type="PANTHER" id="PTHR12245">
    <property type="entry name" value="SPRY DOMAIN CONTAINING SOCS BOX PROTEIN"/>
    <property type="match status" value="1"/>
</dbReference>
<dbReference type="EMBL" id="JAKKPZ010000013">
    <property type="protein sequence ID" value="KAI1714595.1"/>
    <property type="molecule type" value="Genomic_DNA"/>
</dbReference>
<dbReference type="InterPro" id="IPR003877">
    <property type="entry name" value="SPRY_dom"/>
</dbReference>
<organism evidence="2 3">
    <name type="scientific">Ditylenchus destructor</name>
    <dbReference type="NCBI Taxonomy" id="166010"/>
    <lineage>
        <taxon>Eukaryota</taxon>
        <taxon>Metazoa</taxon>
        <taxon>Ecdysozoa</taxon>
        <taxon>Nematoda</taxon>
        <taxon>Chromadorea</taxon>
        <taxon>Rhabditida</taxon>
        <taxon>Tylenchina</taxon>
        <taxon>Tylenchomorpha</taxon>
        <taxon>Sphaerularioidea</taxon>
        <taxon>Anguinidae</taxon>
        <taxon>Anguininae</taxon>
        <taxon>Ditylenchus</taxon>
    </lineage>
</organism>
<dbReference type="GO" id="GO:0043161">
    <property type="term" value="P:proteasome-mediated ubiquitin-dependent protein catabolic process"/>
    <property type="evidence" value="ECO:0007669"/>
    <property type="project" value="TreeGrafter"/>
</dbReference>
<dbReference type="InterPro" id="IPR043136">
    <property type="entry name" value="B30.2/SPRY_sf"/>
</dbReference>